<dbReference type="Pfam" id="PF03176">
    <property type="entry name" value="MMPL"/>
    <property type="match status" value="2"/>
</dbReference>
<dbReference type="PANTHER" id="PTHR33406">
    <property type="entry name" value="MEMBRANE PROTEIN MJ1562-RELATED"/>
    <property type="match status" value="1"/>
</dbReference>
<keyword evidence="10" id="KW-1185">Reference proteome</keyword>
<keyword evidence="3" id="KW-1003">Cell membrane</keyword>
<keyword evidence="6 7" id="KW-0472">Membrane</keyword>
<keyword evidence="5 7" id="KW-1133">Transmembrane helix</keyword>
<feature type="transmembrane region" description="Helical" evidence="7">
    <location>
        <begin position="520"/>
        <end position="541"/>
    </location>
</feature>
<evidence type="ECO:0000256" key="6">
    <source>
        <dbReference type="ARBA" id="ARBA00023136"/>
    </source>
</evidence>
<protein>
    <submittedName>
        <fullName evidence="9">MMPL family transporter</fullName>
    </submittedName>
</protein>
<reference evidence="9 10" key="1">
    <citation type="submission" date="2021-07" db="EMBL/GenBank/DDBJ databases">
        <title>Whole Genome Sequence of Nocardia Iowensis.</title>
        <authorList>
            <person name="Lamm A."/>
            <person name="Collins-Fairclough A.M."/>
            <person name="Bunk B."/>
            <person name="Sproer C."/>
        </authorList>
    </citation>
    <scope>NUCLEOTIDE SEQUENCE [LARGE SCALE GENOMIC DNA]</scope>
    <source>
        <strain evidence="9 10">NRRL 5646</strain>
    </source>
</reference>
<evidence type="ECO:0000313" key="10">
    <source>
        <dbReference type="Proteomes" id="UP000694257"/>
    </source>
</evidence>
<dbReference type="InterPro" id="IPR000731">
    <property type="entry name" value="SSD"/>
</dbReference>
<evidence type="ECO:0000256" key="2">
    <source>
        <dbReference type="ARBA" id="ARBA00010157"/>
    </source>
</evidence>
<evidence type="ECO:0000259" key="8">
    <source>
        <dbReference type="PROSITE" id="PS50156"/>
    </source>
</evidence>
<evidence type="ECO:0000313" key="9">
    <source>
        <dbReference type="EMBL" id="QXN93212.1"/>
    </source>
</evidence>
<comment type="subcellular location">
    <subcellularLocation>
        <location evidence="1">Cell membrane</location>
        <topology evidence="1">Multi-pass membrane protein</topology>
    </subcellularLocation>
</comment>
<evidence type="ECO:0000256" key="4">
    <source>
        <dbReference type="ARBA" id="ARBA00022692"/>
    </source>
</evidence>
<evidence type="ECO:0000256" key="3">
    <source>
        <dbReference type="ARBA" id="ARBA00022475"/>
    </source>
</evidence>
<dbReference type="PANTHER" id="PTHR33406:SF6">
    <property type="entry name" value="MEMBRANE PROTEIN YDGH-RELATED"/>
    <property type="match status" value="1"/>
</dbReference>
<comment type="similarity">
    <text evidence="2">Belongs to the resistance-nodulation-cell division (RND) (TC 2.A.6) family. MmpL subfamily.</text>
</comment>
<feature type="transmembrane region" description="Helical" evidence="7">
    <location>
        <begin position="183"/>
        <end position="206"/>
    </location>
</feature>
<feature type="transmembrane region" description="Helical" evidence="7">
    <location>
        <begin position="496"/>
        <end position="513"/>
    </location>
</feature>
<evidence type="ECO:0000256" key="5">
    <source>
        <dbReference type="ARBA" id="ARBA00022989"/>
    </source>
</evidence>
<feature type="transmembrane region" description="Helical" evidence="7">
    <location>
        <begin position="594"/>
        <end position="614"/>
    </location>
</feature>
<evidence type="ECO:0000256" key="1">
    <source>
        <dbReference type="ARBA" id="ARBA00004651"/>
    </source>
</evidence>
<feature type="transmembrane region" description="Helical" evidence="7">
    <location>
        <begin position="553"/>
        <end position="573"/>
    </location>
</feature>
<dbReference type="RefSeq" id="WP_218475059.1">
    <property type="nucleotide sequence ID" value="NZ_BAABJN010000001.1"/>
</dbReference>
<dbReference type="PROSITE" id="PS50156">
    <property type="entry name" value="SSD"/>
    <property type="match status" value="2"/>
</dbReference>
<feature type="transmembrane region" description="Helical" evidence="7">
    <location>
        <begin position="261"/>
        <end position="282"/>
    </location>
</feature>
<evidence type="ECO:0000256" key="7">
    <source>
        <dbReference type="SAM" id="Phobius"/>
    </source>
</evidence>
<dbReference type="Proteomes" id="UP000694257">
    <property type="component" value="Chromosome"/>
</dbReference>
<feature type="transmembrane region" description="Helical" evidence="7">
    <location>
        <begin position="154"/>
        <end position="176"/>
    </location>
</feature>
<dbReference type="InterPro" id="IPR050545">
    <property type="entry name" value="Mycobact_MmpL"/>
</dbReference>
<gene>
    <name evidence="9" type="ORF">KV110_08975</name>
</gene>
<proteinExistence type="inferred from homology"/>
<feature type="domain" description="SSD" evidence="8">
    <location>
        <begin position="183"/>
        <end position="315"/>
    </location>
</feature>
<dbReference type="InterPro" id="IPR004869">
    <property type="entry name" value="MMPL_dom"/>
</dbReference>
<feature type="transmembrane region" description="Helical" evidence="7">
    <location>
        <begin position="294"/>
        <end position="317"/>
    </location>
</feature>
<name>A0ABX8RWI5_NOCIO</name>
<accession>A0ABX8RWI5</accession>
<feature type="transmembrane region" description="Helical" evidence="7">
    <location>
        <begin position="218"/>
        <end position="240"/>
    </location>
</feature>
<organism evidence="9 10">
    <name type="scientific">Nocardia iowensis</name>
    <dbReference type="NCBI Taxonomy" id="204891"/>
    <lineage>
        <taxon>Bacteria</taxon>
        <taxon>Bacillati</taxon>
        <taxon>Actinomycetota</taxon>
        <taxon>Actinomycetes</taxon>
        <taxon>Mycobacteriales</taxon>
        <taxon>Nocardiaceae</taxon>
        <taxon>Nocardia</taxon>
    </lineage>
</organism>
<keyword evidence="4 7" id="KW-0812">Transmembrane</keyword>
<sequence length="682" mass="71773">MRIRALLVIGAWLVLVVLAAPWVIGLNDVKSNREIDFLPETAQSTAVKNIEEQLPGGTENVFLVVYVRQGGLTPEDRAVAERQRATLVEKYGPAMPILASDDGAALQYTLSVPADRGNPADYIADLRAQLADRPDGASVQVTGPGALSADFRNAFAGVDVQLLVATTLVVMVILLLTYRSPVLWLVPLLAVGASYAVSLGVVYALVKIFDITVNDQNASILLVLVFGVGTDYALLLVARYREELHRETDVAAAMMTALRRAAPAIAASAATVVFALLCLLAADMNNMAAMGPVAAAGITCTLAAMLTFFPALLILLGRRVFWPWIPRAGTERVTGSTIWHRVGDLVARHRVAATVGALVVLGALAAGLLGRTDALDPADRFVDTPESVTAQSLVAQHFPQHAGVPMTIATPSETRDRVLAAVRSDRGVAMVAPGRSGAEFSEIIAVPADPPGSAGERATIQRLRASLPTVAEGAVVGGPSAATLDSEAASRRDERVVIPLVLAVVTLILGLLLRSILAPIALVLTVVASFGSAIGASVWIFEHLFGFRGLEPAFLLMTFLFLVALGVDYNIFLMTRAREEARRFGTRPGVLRSLAVTGGVITSAGVALAATFAVLTTTPLVGLVQVGFAVAFGVLLDTLLVRTVLVPALTLLAGDWTWWPSRLPAPTAGSADEVPETTPAKA</sequence>
<feature type="transmembrane region" description="Helical" evidence="7">
    <location>
        <begin position="351"/>
        <end position="370"/>
    </location>
</feature>
<feature type="domain" description="SSD" evidence="8">
    <location>
        <begin position="520"/>
        <end position="651"/>
    </location>
</feature>
<dbReference type="EMBL" id="CP078145">
    <property type="protein sequence ID" value="QXN93212.1"/>
    <property type="molecule type" value="Genomic_DNA"/>
</dbReference>